<dbReference type="KEGG" id="age:AA314_06215"/>
<reference evidence="2 3" key="1">
    <citation type="submission" date="2015-05" db="EMBL/GenBank/DDBJ databases">
        <title>Genome assembly of Archangium gephyra DSM 2261.</title>
        <authorList>
            <person name="Sharma G."/>
            <person name="Subramanian S."/>
        </authorList>
    </citation>
    <scope>NUCLEOTIDE SEQUENCE [LARGE SCALE GENOMIC DNA]</scope>
    <source>
        <strain evidence="2 3">DSM 2261</strain>
    </source>
</reference>
<dbReference type="EMBL" id="CP011509">
    <property type="protein sequence ID" value="AKJ04589.1"/>
    <property type="molecule type" value="Genomic_DNA"/>
</dbReference>
<proteinExistence type="predicted"/>
<evidence type="ECO:0000256" key="1">
    <source>
        <dbReference type="SAM" id="MobiDB-lite"/>
    </source>
</evidence>
<organism evidence="2 3">
    <name type="scientific">Archangium gephyra</name>
    <dbReference type="NCBI Taxonomy" id="48"/>
    <lineage>
        <taxon>Bacteria</taxon>
        <taxon>Pseudomonadati</taxon>
        <taxon>Myxococcota</taxon>
        <taxon>Myxococcia</taxon>
        <taxon>Myxococcales</taxon>
        <taxon>Cystobacterineae</taxon>
        <taxon>Archangiaceae</taxon>
        <taxon>Archangium</taxon>
    </lineage>
</organism>
<feature type="region of interest" description="Disordered" evidence="1">
    <location>
        <begin position="20"/>
        <end position="61"/>
    </location>
</feature>
<sequence length="61" mass="6733">MQHHTALGRVLPHRQRLCFISHSGGSTSHGPRTDPRQHALPTTPPHSASLAFERPGDFRGE</sequence>
<dbReference type="Proteomes" id="UP000035579">
    <property type="component" value="Chromosome"/>
</dbReference>
<evidence type="ECO:0000313" key="2">
    <source>
        <dbReference type="EMBL" id="AKJ04589.1"/>
    </source>
</evidence>
<evidence type="ECO:0000313" key="3">
    <source>
        <dbReference type="Proteomes" id="UP000035579"/>
    </source>
</evidence>
<accession>A0AAC8QBY8</accession>
<name>A0AAC8QBY8_9BACT</name>
<protein>
    <submittedName>
        <fullName evidence="2">Uncharacterized protein</fullName>
    </submittedName>
</protein>
<dbReference type="AlphaFoldDB" id="A0AAC8QBY8"/>
<gene>
    <name evidence="2" type="ORF">AA314_06215</name>
</gene>